<dbReference type="GO" id="GO:0016491">
    <property type="term" value="F:oxidoreductase activity"/>
    <property type="evidence" value="ECO:0007669"/>
    <property type="project" value="InterPro"/>
</dbReference>
<gene>
    <name evidence="2" type="ORF">BN2156_00114</name>
</gene>
<feature type="domain" description="Enoyl reductase (ER)" evidence="1">
    <location>
        <begin position="10"/>
        <end position="318"/>
    </location>
</feature>
<reference evidence="3" key="1">
    <citation type="submission" date="2015-07" db="EMBL/GenBank/DDBJ databases">
        <authorList>
            <person name="Urmite Genomes"/>
        </authorList>
    </citation>
    <scope>NUCLEOTIDE SEQUENCE [LARGE SCALE GENOMIC DNA]</scope>
    <source>
        <strain evidence="3">type strain: ATCC 49404</strain>
    </source>
</reference>
<dbReference type="EMBL" id="CWKH01000001">
    <property type="protein sequence ID" value="CRZ13284.1"/>
    <property type="molecule type" value="Genomic_DNA"/>
</dbReference>
<evidence type="ECO:0000259" key="1">
    <source>
        <dbReference type="SMART" id="SM00829"/>
    </source>
</evidence>
<dbReference type="Proteomes" id="UP000199147">
    <property type="component" value="Unassembled WGS sequence"/>
</dbReference>
<accession>A0A0H5RX36</accession>
<sequence length="333" mass="34040">MRAAVCPQHGPPDVVRLEDVPAPPLESGQVRVQVGAAAVNFPDVLLVADKYQIHVPVPFIPGSEFAGVVTEVAADTDGFAVGDRVTGTGLFGAFAEQVCVPATGLARIPGGVDDGAAAAFGVAHRTAYHTLRSVARIQPGDDVIVLGAGGGVGLAAVQLATALGARVTAVASSDEKLSTAAQYGAVSLIKHARADLRAALRDALPDGADAVLDPVGGDLSEPALRTLRRGGRFVTIGYASGIIPRIPLNLVLVKGIQILGFQFQDVAADEFSRNEAELRDLLATGTVRPHIGAVYPLDQAAAALQEVAAGKAVGKVVIELRTPSAGRSTPATP</sequence>
<dbReference type="InterPro" id="IPR013154">
    <property type="entry name" value="ADH-like_N"/>
</dbReference>
<name>A0A0H5RX36_9MYCO</name>
<dbReference type="InterPro" id="IPR013149">
    <property type="entry name" value="ADH-like_C"/>
</dbReference>
<dbReference type="AlphaFoldDB" id="A0A0H5RX36"/>
<dbReference type="PANTHER" id="PTHR43677:SF4">
    <property type="entry name" value="QUINONE OXIDOREDUCTASE-LIKE PROTEIN 2"/>
    <property type="match status" value="1"/>
</dbReference>
<dbReference type="PANTHER" id="PTHR43677">
    <property type="entry name" value="SHORT-CHAIN DEHYDROGENASE/REDUCTASE"/>
    <property type="match status" value="1"/>
</dbReference>
<evidence type="ECO:0000313" key="2">
    <source>
        <dbReference type="EMBL" id="CRZ13284.1"/>
    </source>
</evidence>
<dbReference type="InterPro" id="IPR036291">
    <property type="entry name" value="NAD(P)-bd_dom_sf"/>
</dbReference>
<dbReference type="RefSeq" id="WP_090509139.1">
    <property type="nucleotide sequence ID" value="NZ_CWKH01000001.1"/>
</dbReference>
<keyword evidence="3" id="KW-1185">Reference proteome</keyword>
<dbReference type="SUPFAM" id="SSF51735">
    <property type="entry name" value="NAD(P)-binding Rossmann-fold domains"/>
    <property type="match status" value="1"/>
</dbReference>
<dbReference type="InterPro" id="IPR051397">
    <property type="entry name" value="Zn-ADH-like_protein"/>
</dbReference>
<evidence type="ECO:0000313" key="3">
    <source>
        <dbReference type="Proteomes" id="UP000199147"/>
    </source>
</evidence>
<protein>
    <submittedName>
        <fullName evidence="2">Zn-dependent oxidoreductase</fullName>
    </submittedName>
</protein>
<dbReference type="SUPFAM" id="SSF50129">
    <property type="entry name" value="GroES-like"/>
    <property type="match status" value="1"/>
</dbReference>
<dbReference type="Pfam" id="PF08240">
    <property type="entry name" value="ADH_N"/>
    <property type="match status" value="1"/>
</dbReference>
<dbReference type="Gene3D" id="3.90.180.10">
    <property type="entry name" value="Medium-chain alcohol dehydrogenases, catalytic domain"/>
    <property type="match status" value="1"/>
</dbReference>
<dbReference type="OrthoDB" id="4190732at2"/>
<dbReference type="Gene3D" id="3.40.50.720">
    <property type="entry name" value="NAD(P)-binding Rossmann-like Domain"/>
    <property type="match status" value="1"/>
</dbReference>
<dbReference type="CDD" id="cd08241">
    <property type="entry name" value="QOR1"/>
    <property type="match status" value="1"/>
</dbReference>
<dbReference type="InterPro" id="IPR011032">
    <property type="entry name" value="GroES-like_sf"/>
</dbReference>
<organism evidence="2 3">
    <name type="scientific">Mycolicibacterium neworleansense</name>
    <dbReference type="NCBI Taxonomy" id="146018"/>
    <lineage>
        <taxon>Bacteria</taxon>
        <taxon>Bacillati</taxon>
        <taxon>Actinomycetota</taxon>
        <taxon>Actinomycetes</taxon>
        <taxon>Mycobacteriales</taxon>
        <taxon>Mycobacteriaceae</taxon>
        <taxon>Mycolicibacterium</taxon>
    </lineage>
</organism>
<dbReference type="STRING" id="146018.BN2156_00114"/>
<dbReference type="SMART" id="SM00829">
    <property type="entry name" value="PKS_ER"/>
    <property type="match status" value="1"/>
</dbReference>
<dbReference type="InterPro" id="IPR020843">
    <property type="entry name" value="ER"/>
</dbReference>
<dbReference type="Pfam" id="PF00107">
    <property type="entry name" value="ADH_zinc_N"/>
    <property type="match status" value="1"/>
</dbReference>
<proteinExistence type="predicted"/>